<dbReference type="GO" id="GO:0004185">
    <property type="term" value="F:serine-type carboxypeptidase activity"/>
    <property type="evidence" value="ECO:0007669"/>
    <property type="project" value="InterPro"/>
</dbReference>
<comment type="caution">
    <text evidence="2">The sequence shown here is derived from an EMBL/GenBank/DDBJ whole genome shotgun (WGS) entry which is preliminary data.</text>
</comment>
<dbReference type="Gene3D" id="3.40.50.12670">
    <property type="match status" value="1"/>
</dbReference>
<dbReference type="Proteomes" id="UP001054889">
    <property type="component" value="Unassembled WGS sequence"/>
</dbReference>
<dbReference type="Pfam" id="PF00450">
    <property type="entry name" value="Peptidase_S10"/>
    <property type="match status" value="1"/>
</dbReference>
<name>A0AAV5CEG9_ELECO</name>
<dbReference type="GO" id="GO:0006508">
    <property type="term" value="P:proteolysis"/>
    <property type="evidence" value="ECO:0007669"/>
    <property type="project" value="InterPro"/>
</dbReference>
<dbReference type="SUPFAM" id="SSF53474">
    <property type="entry name" value="alpha/beta-Hydrolases"/>
    <property type="match status" value="1"/>
</dbReference>
<evidence type="ECO:0000256" key="1">
    <source>
        <dbReference type="ARBA" id="ARBA00009431"/>
    </source>
</evidence>
<dbReference type="InterPro" id="IPR001563">
    <property type="entry name" value="Peptidase_S10"/>
</dbReference>
<evidence type="ECO:0000313" key="2">
    <source>
        <dbReference type="EMBL" id="GJM96490.1"/>
    </source>
</evidence>
<gene>
    <name evidence="2" type="primary">ga13329</name>
    <name evidence="2" type="ORF">PR202_ga13329</name>
</gene>
<accession>A0AAV5CEG9</accession>
<reference evidence="2" key="1">
    <citation type="journal article" date="2018" name="DNA Res.">
        <title>Multiple hybrid de novo genome assembly of finger millet, an orphan allotetraploid crop.</title>
        <authorList>
            <person name="Hatakeyama M."/>
            <person name="Aluri S."/>
            <person name="Balachadran M.T."/>
            <person name="Sivarajan S.R."/>
            <person name="Patrignani A."/>
            <person name="Gruter S."/>
            <person name="Poveda L."/>
            <person name="Shimizu-Inatsugi R."/>
            <person name="Baeten J."/>
            <person name="Francoijs K.J."/>
            <person name="Nataraja K.N."/>
            <person name="Reddy Y.A.N."/>
            <person name="Phadnis S."/>
            <person name="Ravikumar R.L."/>
            <person name="Schlapbach R."/>
            <person name="Sreeman S.M."/>
            <person name="Shimizu K.K."/>
        </authorList>
    </citation>
    <scope>NUCLEOTIDE SEQUENCE</scope>
</reference>
<proteinExistence type="inferred from homology"/>
<dbReference type="AlphaFoldDB" id="A0AAV5CEG9"/>
<organism evidence="2 3">
    <name type="scientific">Eleusine coracana subsp. coracana</name>
    <dbReference type="NCBI Taxonomy" id="191504"/>
    <lineage>
        <taxon>Eukaryota</taxon>
        <taxon>Viridiplantae</taxon>
        <taxon>Streptophyta</taxon>
        <taxon>Embryophyta</taxon>
        <taxon>Tracheophyta</taxon>
        <taxon>Spermatophyta</taxon>
        <taxon>Magnoliopsida</taxon>
        <taxon>Liliopsida</taxon>
        <taxon>Poales</taxon>
        <taxon>Poaceae</taxon>
        <taxon>PACMAD clade</taxon>
        <taxon>Chloridoideae</taxon>
        <taxon>Cynodonteae</taxon>
        <taxon>Eleusininae</taxon>
        <taxon>Eleusine</taxon>
    </lineage>
</organism>
<dbReference type="EMBL" id="BQKI01000006">
    <property type="protein sequence ID" value="GJM96490.1"/>
    <property type="molecule type" value="Genomic_DNA"/>
</dbReference>
<comment type="similarity">
    <text evidence="1">Belongs to the peptidase S10 family.</text>
</comment>
<reference evidence="2" key="2">
    <citation type="submission" date="2021-12" db="EMBL/GenBank/DDBJ databases">
        <title>Resequencing data analysis of finger millet.</title>
        <authorList>
            <person name="Hatakeyama M."/>
            <person name="Aluri S."/>
            <person name="Balachadran M.T."/>
            <person name="Sivarajan S.R."/>
            <person name="Poveda L."/>
            <person name="Shimizu-Inatsugi R."/>
            <person name="Schlapbach R."/>
            <person name="Sreeman S.M."/>
            <person name="Shimizu K.K."/>
        </authorList>
    </citation>
    <scope>NUCLEOTIDE SEQUENCE</scope>
</reference>
<keyword evidence="3" id="KW-1185">Reference proteome</keyword>
<evidence type="ECO:0000313" key="3">
    <source>
        <dbReference type="Proteomes" id="UP001054889"/>
    </source>
</evidence>
<protein>
    <submittedName>
        <fullName evidence="2">Uncharacterized protein</fullName>
    </submittedName>
</protein>
<sequence length="145" mass="16528">MVETGNSLIPTRMSKTASSSVLPGEACSFDWDLVLWRVCLGAIEIGVWRNRDEQKSLGENGDPRSRKYTRYLSYFWANNNATKAALGIKEFNLMKNARCLFPRFTITYVNNLTYATVKGGRHIAPENRPEECFAMASRWLDNKPL</sequence>
<dbReference type="InterPro" id="IPR029058">
    <property type="entry name" value="AB_hydrolase_fold"/>
</dbReference>